<organism evidence="1">
    <name type="scientific">marine metagenome</name>
    <dbReference type="NCBI Taxonomy" id="408172"/>
    <lineage>
        <taxon>unclassified sequences</taxon>
        <taxon>metagenomes</taxon>
        <taxon>ecological metagenomes</taxon>
    </lineage>
</organism>
<name>A0A381WPV9_9ZZZZ</name>
<reference evidence="1" key="1">
    <citation type="submission" date="2018-05" db="EMBL/GenBank/DDBJ databases">
        <authorList>
            <person name="Lanie J.A."/>
            <person name="Ng W.-L."/>
            <person name="Kazmierczak K.M."/>
            <person name="Andrzejewski T.M."/>
            <person name="Davidsen T.M."/>
            <person name="Wayne K.J."/>
            <person name="Tettelin H."/>
            <person name="Glass J.I."/>
            <person name="Rusch D."/>
            <person name="Podicherti R."/>
            <person name="Tsui H.-C.T."/>
            <person name="Winkler M.E."/>
        </authorList>
    </citation>
    <scope>NUCLEOTIDE SEQUENCE</scope>
</reference>
<sequence length="29" mass="3296">MSRFKSINFNELKTGLLAIDCLKQSLIIV</sequence>
<gene>
    <name evidence="1" type="ORF">METZ01_LOCUS107398</name>
</gene>
<evidence type="ECO:0000313" key="1">
    <source>
        <dbReference type="EMBL" id="SVA54544.1"/>
    </source>
</evidence>
<dbReference type="EMBL" id="UINC01012496">
    <property type="protein sequence ID" value="SVA54544.1"/>
    <property type="molecule type" value="Genomic_DNA"/>
</dbReference>
<protein>
    <submittedName>
        <fullName evidence="1">Uncharacterized protein</fullName>
    </submittedName>
</protein>
<proteinExistence type="predicted"/>
<dbReference type="AlphaFoldDB" id="A0A381WPV9"/>
<accession>A0A381WPV9</accession>